<keyword evidence="9 12" id="KW-1015">Disulfide bond</keyword>
<dbReference type="FunFam" id="2.10.25.10:FF:000209">
    <property type="entry name" value="Laminin subunit alpha 5"/>
    <property type="match status" value="1"/>
</dbReference>
<dbReference type="Gene3D" id="2.10.25.10">
    <property type="entry name" value="Laminin"/>
    <property type="match status" value="9"/>
</dbReference>
<keyword evidence="6" id="KW-0084">Basement membrane</keyword>
<dbReference type="FunFam" id="2.10.25.10:FF:000074">
    <property type="entry name" value="Laminin subunit alpha"/>
    <property type="match status" value="1"/>
</dbReference>
<keyword evidence="3" id="KW-0272">Extracellular matrix</keyword>
<keyword evidence="11 12" id="KW-0424">Laminin EGF-like domain</keyword>
<dbReference type="InterPro" id="IPR013015">
    <property type="entry name" value="Laminin_IV_B"/>
</dbReference>
<dbReference type="FunFam" id="2.10.25.10:FF:000090">
    <property type="entry name" value="laminin subunit alpha"/>
    <property type="match status" value="2"/>
</dbReference>
<dbReference type="InterPro" id="IPR002049">
    <property type="entry name" value="LE_dom"/>
</dbReference>
<feature type="disulfide bond" evidence="12">
    <location>
        <begin position="834"/>
        <end position="846"/>
    </location>
</feature>
<evidence type="ECO:0000256" key="5">
    <source>
        <dbReference type="ARBA" id="ARBA00022737"/>
    </source>
</evidence>
<dbReference type="PROSITE" id="PS51116">
    <property type="entry name" value="LAMININ_IVB"/>
    <property type="match status" value="1"/>
</dbReference>
<feature type="disulfide bond" evidence="12">
    <location>
        <begin position="881"/>
        <end position="893"/>
    </location>
</feature>
<dbReference type="Proteomes" id="UP001249851">
    <property type="component" value="Unassembled WGS sequence"/>
</dbReference>
<name>A0AAD9QTD8_ACRCE</name>
<dbReference type="Pfam" id="PF00055">
    <property type="entry name" value="Laminin_N"/>
    <property type="match status" value="1"/>
</dbReference>
<evidence type="ECO:0000256" key="10">
    <source>
        <dbReference type="ARBA" id="ARBA00023180"/>
    </source>
</evidence>
<dbReference type="GO" id="GO:0009888">
    <property type="term" value="P:tissue development"/>
    <property type="evidence" value="ECO:0007669"/>
    <property type="project" value="TreeGrafter"/>
</dbReference>
<feature type="disulfide bond" evidence="12">
    <location>
        <begin position="883"/>
        <end position="900"/>
    </location>
</feature>
<feature type="coiled-coil region" evidence="13">
    <location>
        <begin position="1369"/>
        <end position="1434"/>
    </location>
</feature>
<dbReference type="PANTHER" id="PTHR10574:SF440">
    <property type="entry name" value="LAMININ EGF-LIKE DOMAIN-CONTAINING PROTEIN"/>
    <property type="match status" value="1"/>
</dbReference>
<dbReference type="SUPFAM" id="SSF57196">
    <property type="entry name" value="EGF/Laminin"/>
    <property type="match status" value="7"/>
</dbReference>
<keyword evidence="7" id="KW-0130">Cell adhesion</keyword>
<reference evidence="18" key="1">
    <citation type="journal article" date="2023" name="G3 (Bethesda)">
        <title>Whole genome assembly and annotation of the endangered Caribbean coral Acropora cervicornis.</title>
        <authorList>
            <person name="Selwyn J.D."/>
            <person name="Vollmer S.V."/>
        </authorList>
    </citation>
    <scope>NUCLEOTIDE SEQUENCE</scope>
    <source>
        <strain evidence="18">K2</strain>
    </source>
</reference>
<evidence type="ECO:0000256" key="2">
    <source>
        <dbReference type="ARBA" id="ARBA00022525"/>
    </source>
</evidence>
<evidence type="ECO:0000259" key="15">
    <source>
        <dbReference type="PROSITE" id="PS50027"/>
    </source>
</evidence>
<dbReference type="PANTHER" id="PTHR10574">
    <property type="entry name" value="NETRIN/LAMININ-RELATED"/>
    <property type="match status" value="1"/>
</dbReference>
<comment type="caution">
    <text evidence="12">Lacks conserved residue(s) required for the propagation of feature annotation.</text>
</comment>
<dbReference type="CDD" id="cd00055">
    <property type="entry name" value="EGF_Lam"/>
    <property type="match status" value="10"/>
</dbReference>
<evidence type="ECO:0000256" key="1">
    <source>
        <dbReference type="ARBA" id="ARBA00004302"/>
    </source>
</evidence>
<feature type="disulfide bond" evidence="12">
    <location>
        <begin position="785"/>
        <end position="797"/>
    </location>
</feature>
<feature type="signal peptide" evidence="14">
    <location>
        <begin position="1"/>
        <end position="26"/>
    </location>
</feature>
<feature type="disulfide bond" evidence="12">
    <location>
        <begin position="787"/>
        <end position="804"/>
    </location>
</feature>
<keyword evidence="2" id="KW-0964">Secreted</keyword>
<feature type="domain" description="Laminin EGF-like" evidence="15">
    <location>
        <begin position="834"/>
        <end position="880"/>
    </location>
</feature>
<evidence type="ECO:0000256" key="6">
    <source>
        <dbReference type="ARBA" id="ARBA00022869"/>
    </source>
</evidence>
<evidence type="ECO:0000313" key="18">
    <source>
        <dbReference type="EMBL" id="KAK2567026.1"/>
    </source>
</evidence>
<keyword evidence="8 13" id="KW-0175">Coiled coil</keyword>
<feature type="domain" description="Laminin IV type B" evidence="16">
    <location>
        <begin position="526"/>
        <end position="730"/>
    </location>
</feature>
<evidence type="ECO:0000313" key="19">
    <source>
        <dbReference type="Proteomes" id="UP001249851"/>
    </source>
</evidence>
<proteinExistence type="predicted"/>
<protein>
    <submittedName>
        <fullName evidence="18">Laminin subunit beta-1</fullName>
    </submittedName>
</protein>
<dbReference type="PRINTS" id="PR00011">
    <property type="entry name" value="EGFLAMININ"/>
</dbReference>
<evidence type="ECO:0000256" key="4">
    <source>
        <dbReference type="ARBA" id="ARBA00022729"/>
    </source>
</evidence>
<evidence type="ECO:0000256" key="7">
    <source>
        <dbReference type="ARBA" id="ARBA00022889"/>
    </source>
</evidence>
<feature type="domain" description="Laminin EGF-like" evidence="15">
    <location>
        <begin position="434"/>
        <end position="486"/>
    </location>
</feature>
<dbReference type="InterPro" id="IPR050440">
    <property type="entry name" value="Laminin/Netrin_ECM"/>
</dbReference>
<dbReference type="Pfam" id="PF24973">
    <property type="entry name" value="EGF_LMN_ATRN"/>
    <property type="match status" value="1"/>
</dbReference>
<evidence type="ECO:0000256" key="3">
    <source>
        <dbReference type="ARBA" id="ARBA00022530"/>
    </source>
</evidence>
<comment type="caution">
    <text evidence="18">The sequence shown here is derived from an EMBL/GenBank/DDBJ whole genome shotgun (WGS) entry which is preliminary data.</text>
</comment>
<dbReference type="InterPro" id="IPR000034">
    <property type="entry name" value="Laminin_IV"/>
</dbReference>
<dbReference type="GO" id="GO:0007155">
    <property type="term" value="P:cell adhesion"/>
    <property type="evidence" value="ECO:0007669"/>
    <property type="project" value="UniProtKB-KW"/>
</dbReference>
<evidence type="ECO:0000256" key="12">
    <source>
        <dbReference type="PROSITE-ProRule" id="PRU00460"/>
    </source>
</evidence>
<feature type="domain" description="Laminin EGF-like" evidence="15">
    <location>
        <begin position="382"/>
        <end position="433"/>
    </location>
</feature>
<feature type="chain" id="PRO_5041985544" evidence="14">
    <location>
        <begin position="27"/>
        <end position="1953"/>
    </location>
</feature>
<dbReference type="InterPro" id="IPR008211">
    <property type="entry name" value="Laminin_N"/>
</dbReference>
<feature type="disulfide bond" evidence="12">
    <location>
        <begin position="457"/>
        <end position="466"/>
    </location>
</feature>
<feature type="domain" description="Laminin EGF-like" evidence="15">
    <location>
        <begin position="881"/>
        <end position="931"/>
    </location>
</feature>
<organism evidence="18 19">
    <name type="scientific">Acropora cervicornis</name>
    <name type="common">Staghorn coral</name>
    <dbReference type="NCBI Taxonomy" id="6130"/>
    <lineage>
        <taxon>Eukaryota</taxon>
        <taxon>Metazoa</taxon>
        <taxon>Cnidaria</taxon>
        <taxon>Anthozoa</taxon>
        <taxon>Hexacorallia</taxon>
        <taxon>Scleractinia</taxon>
        <taxon>Astrocoeniina</taxon>
        <taxon>Acroporidae</taxon>
        <taxon>Acropora</taxon>
    </lineage>
</organism>
<evidence type="ECO:0000256" key="13">
    <source>
        <dbReference type="SAM" id="Coils"/>
    </source>
</evidence>
<dbReference type="PROSITE" id="PS00022">
    <property type="entry name" value="EGF_1"/>
    <property type="match status" value="1"/>
</dbReference>
<dbReference type="SMART" id="SM00136">
    <property type="entry name" value="LamNT"/>
    <property type="match status" value="1"/>
</dbReference>
<feature type="coiled-coil region" evidence="13">
    <location>
        <begin position="1895"/>
        <end position="1933"/>
    </location>
</feature>
<evidence type="ECO:0000259" key="17">
    <source>
        <dbReference type="PROSITE" id="PS51117"/>
    </source>
</evidence>
<dbReference type="Pfam" id="PF00053">
    <property type="entry name" value="EGF_laminin"/>
    <property type="match status" value="9"/>
</dbReference>
<feature type="domain" description="Laminin EGF-like" evidence="15">
    <location>
        <begin position="785"/>
        <end position="833"/>
    </location>
</feature>
<dbReference type="InterPro" id="IPR009030">
    <property type="entry name" value="Growth_fac_rcpt_cys_sf"/>
</dbReference>
<reference evidence="18" key="2">
    <citation type="journal article" date="2023" name="Science">
        <title>Genomic signatures of disease resistance in endangered staghorn corals.</title>
        <authorList>
            <person name="Vollmer S.V."/>
            <person name="Selwyn J.D."/>
            <person name="Despard B.A."/>
            <person name="Roesel C.L."/>
        </authorList>
    </citation>
    <scope>NUCLEOTIDE SEQUENCE</scope>
    <source>
        <strain evidence="18">K2</strain>
    </source>
</reference>
<dbReference type="SUPFAM" id="SSF57184">
    <property type="entry name" value="Growth factor receptor domain"/>
    <property type="match status" value="2"/>
</dbReference>
<dbReference type="PROSITE" id="PS01248">
    <property type="entry name" value="EGF_LAM_1"/>
    <property type="match status" value="4"/>
</dbReference>
<dbReference type="GO" id="GO:0005604">
    <property type="term" value="C:basement membrane"/>
    <property type="evidence" value="ECO:0007669"/>
    <property type="project" value="UniProtKB-SubCell"/>
</dbReference>
<keyword evidence="5" id="KW-0677">Repeat</keyword>
<feature type="disulfide bond" evidence="12">
    <location>
        <begin position="854"/>
        <end position="863"/>
    </location>
</feature>
<sequence length="1953" mass="218388">MTPRRRMISVAIICSILAVFVTEVSSNDCRINEVCLPGPRNVAKLDSASVIASSTCGNPPTEYCKVKPLNTCKYCNKTDHTVEKMTDDFLSTSWQSVTWWDWYLQNNRTNEPLKVNVTISFNKSYALTGQIQLLFKSPRPREMILEKSDDRGKTWSTLQYYAEDCVRHFNITSSSIEDSLLGDYSIHCVTEYSSFLPQEDGEVKFDFLRRYVKSHFWNGTLQEYLTATDIRVQMLYPGTEGQNNLEIKTKDILNQYFYSIADLRVIGRCQCHGHAKYCDFPNQQGKDCDCGHNTEGEDCERCEPLYNNRTWMPATSEEEPNPCQACECHDHAISCHYNTTLGHGVCDNCKHNTTGLYCEQCLDKFYRNMSKPLNDAAVCLSCNCFMFGIINNGSCNQTTGQCACKQNVTGRQCDKCEDTFWGFHLPPEGHCRKCGCNSNGTKNGTFSCNQHWGDCPCKDNIHLRTCSECKDGFFSFPTTVAADCLQCDCDYGGSRKKICEKENGTCLCRNKIEGKRCTRATPGFFVASFDHFKLEAEDAMGDYTSTTYFTGVNQQFTGRGYAKIEQNQFIAFSFDNNRSSSVTFSGYIVIRYKKLKEDNITLGLVVRSCNSSFCHVTEDLSFSLLSSGFGLAWISPELSSFQRGRVYLLNLTFIGGWYANSSVEIDSLVLLPDIRDTRINNVTAQQRAAVHGMTSVDIEGCWKNSSSLSGLSYNRNVCMNVTFSVMAEVFDGALPCSCNNTGTENGTTCMLLGGQCHCKPGVTGRSCDRCLPGYFNFTDGGCRACNCSELGSTDLVCDPVSGQCPCRPGVVTRTCGRCNASYYGFHTGRGCQECRCNESGSADPQCDSNGDCQCKNSTSGKKCDKCNRNFFNFTSAGCQPCNCHEGGSTSLQCHQSSGICPCKTNAEGNKCEKCKNGTYNSDPNNPDGCSPCFCYGRSSSCSSAQGFIRSHLTANFSRSINLDSSSNKPLFQISDDTTLRFNFTAGVYVKLTLYSPFAGNQLNSYNQLFKLTMDYSSVNASVLAIWNLTLRGTNGREASFNVSLPPSTSNKEYDVRLHERHAVDNLTAYALQSILADIEFVQLYGSFMSSGNVTIGMRLVTATEGVVDEVAFVENCTCPNNYTELSCGYCYSASLIIHTWNICKELNINVEEKWYEHEPQTVTERDNITILWDMPIQTDREIKANRPDIVIKDKQEKSCLLIDMSIPTEKNTSVKVTEKLSKYKDLEIEIERMWGMKATTIPVVIGALGLIKKGLEKYTKQIPGYTRQDPSSSHPRTPCVLCSCSGRSTDCYPENGTCYNCRTGSEECDCVLPNTMYGNSSVCNETSGKCTCKPKIGGRQCDRCHENAYNTSRGCVDCPECYRLIYEEVQQLRVKAAALESTIKRLQNGDIGDASFAQRLSNATKHVDGIVAEAEEAREKEKNLTMKISGLNETLNNLEGVLVHELTPKMNSLSGNLTSVLADRNITDHLISQIRDAVNYGHRVLNMSIDHSVKETESVSKYLNSMVPRLSELANNLTIGASRQNSSAWEIGDIVNKTKEKIDRAKFVIGNASFEQEKLEGDLKRLRERVTDIQIFGEKINSTNYALYMNASVVLARANQTLSGGKNLEPYSWDTINQIKVAAENARIWTRKLVLEIQNITKMYNNLTYHVKLAVEEAKELTSHVSKAQRRGQTILDEAKRARTEGLNALRLAEKTFTDAKKMLQILQNFEAKSSEAQKFAEESLQRALKSNSTSWNVIKYAQEMNTTLQDTLVRATRNLDLAKQAWNISQNEKKEVAIIQENAITLNLNASHSKYTKKYFAEIKLNASSFNATSQQHIVACEQNYSSKSRDALQKAYLAKGEADKGDTAVKNLTVKVEHLVQEVNTLQKVNTSRLAELKKNIETIREGFTQRNITEIIKQLKEAKDDQQKFLNEYRANVREKRIEIAELKQLHLSLASIPCKMPLSGTVLET</sequence>
<feature type="disulfide bond" evidence="12">
    <location>
        <begin position="758"/>
        <end position="767"/>
    </location>
</feature>
<feature type="domain" description="Laminin N-terminal" evidence="17">
    <location>
        <begin position="31"/>
        <end position="268"/>
    </location>
</feature>
<evidence type="ECO:0000256" key="9">
    <source>
        <dbReference type="ARBA" id="ARBA00023157"/>
    </source>
</evidence>
<evidence type="ECO:0000256" key="11">
    <source>
        <dbReference type="ARBA" id="ARBA00023292"/>
    </source>
</evidence>
<dbReference type="PROSITE" id="PS50027">
    <property type="entry name" value="EGF_LAM_2"/>
    <property type="match status" value="6"/>
</dbReference>
<gene>
    <name evidence="18" type="ORF">P5673_008802</name>
</gene>
<feature type="disulfide bond" evidence="12">
    <location>
        <begin position="404"/>
        <end position="413"/>
    </location>
</feature>
<keyword evidence="10" id="KW-0325">Glycoprotein</keyword>
<keyword evidence="19" id="KW-1185">Reference proteome</keyword>
<dbReference type="Pfam" id="PF00052">
    <property type="entry name" value="Laminin_B"/>
    <property type="match status" value="1"/>
</dbReference>
<dbReference type="PROSITE" id="PS51117">
    <property type="entry name" value="LAMININ_NTER"/>
    <property type="match status" value="1"/>
</dbReference>
<dbReference type="GO" id="GO:0009887">
    <property type="term" value="P:animal organ morphogenesis"/>
    <property type="evidence" value="ECO:0007669"/>
    <property type="project" value="TreeGrafter"/>
</dbReference>
<evidence type="ECO:0000256" key="14">
    <source>
        <dbReference type="SAM" id="SignalP"/>
    </source>
</evidence>
<feature type="disulfide bond" evidence="12">
    <location>
        <begin position="902"/>
        <end position="911"/>
    </location>
</feature>
<keyword evidence="4 14" id="KW-0732">Signal</keyword>
<evidence type="ECO:0000256" key="8">
    <source>
        <dbReference type="ARBA" id="ARBA00023054"/>
    </source>
</evidence>
<accession>A0AAD9QTD8</accession>
<dbReference type="Gene3D" id="2.60.120.260">
    <property type="entry name" value="Galactose-binding domain-like"/>
    <property type="match status" value="1"/>
</dbReference>
<dbReference type="SMART" id="SM00180">
    <property type="entry name" value="EGF_Lam"/>
    <property type="match status" value="10"/>
</dbReference>
<feature type="disulfide bond" evidence="12">
    <location>
        <begin position="806"/>
        <end position="815"/>
    </location>
</feature>
<comment type="subcellular location">
    <subcellularLocation>
        <location evidence="1">Secreted</location>
        <location evidence="1">Extracellular space</location>
        <location evidence="1">Extracellular matrix</location>
        <location evidence="1">Basement membrane</location>
    </subcellularLocation>
</comment>
<dbReference type="InterPro" id="IPR000742">
    <property type="entry name" value="EGF"/>
</dbReference>
<evidence type="ECO:0000259" key="16">
    <source>
        <dbReference type="PROSITE" id="PS51116"/>
    </source>
</evidence>
<feature type="domain" description="Laminin EGF-like" evidence="15">
    <location>
        <begin position="736"/>
        <end position="784"/>
    </location>
</feature>
<dbReference type="EMBL" id="JARQWQ010000015">
    <property type="protein sequence ID" value="KAK2567026.1"/>
    <property type="molecule type" value="Genomic_DNA"/>
</dbReference>
<dbReference type="InterPro" id="IPR056863">
    <property type="entry name" value="LMN_ATRN_NET-like_EGF"/>
</dbReference>